<keyword evidence="2" id="KW-1185">Reference proteome</keyword>
<feature type="non-terminal residue" evidence="1">
    <location>
        <position position="1"/>
    </location>
</feature>
<evidence type="ECO:0000313" key="2">
    <source>
        <dbReference type="Proteomes" id="UP000265520"/>
    </source>
</evidence>
<reference evidence="1 2" key="1">
    <citation type="journal article" date="2018" name="Front. Plant Sci.">
        <title>Red Clover (Trifolium pratense) and Zigzag Clover (T. medium) - A Picture of Genomic Similarities and Differences.</title>
        <authorList>
            <person name="Dluhosova J."/>
            <person name="Istvanek J."/>
            <person name="Nedelnik J."/>
            <person name="Repkova J."/>
        </authorList>
    </citation>
    <scope>NUCLEOTIDE SEQUENCE [LARGE SCALE GENOMIC DNA]</scope>
    <source>
        <strain evidence="2">cv. 10/8</strain>
        <tissue evidence="1">Leaf</tissue>
    </source>
</reference>
<evidence type="ECO:0000313" key="1">
    <source>
        <dbReference type="EMBL" id="MCI84495.1"/>
    </source>
</evidence>
<dbReference type="Proteomes" id="UP000265520">
    <property type="component" value="Unassembled WGS sequence"/>
</dbReference>
<dbReference type="EMBL" id="LXQA011092425">
    <property type="protein sequence ID" value="MCI84495.1"/>
    <property type="molecule type" value="Genomic_DNA"/>
</dbReference>
<proteinExistence type="predicted"/>
<dbReference type="AlphaFoldDB" id="A0A392VC87"/>
<accession>A0A392VC87</accession>
<protein>
    <submittedName>
        <fullName evidence="1">Maturase K</fullName>
    </submittedName>
</protein>
<sequence>VEGEVLYLYLAVASEAISAVLIRETEQGQKPVYFVSKALQGPELR</sequence>
<name>A0A392VC87_9FABA</name>
<organism evidence="1 2">
    <name type="scientific">Trifolium medium</name>
    <dbReference type="NCBI Taxonomy" id="97028"/>
    <lineage>
        <taxon>Eukaryota</taxon>
        <taxon>Viridiplantae</taxon>
        <taxon>Streptophyta</taxon>
        <taxon>Embryophyta</taxon>
        <taxon>Tracheophyta</taxon>
        <taxon>Spermatophyta</taxon>
        <taxon>Magnoliopsida</taxon>
        <taxon>eudicotyledons</taxon>
        <taxon>Gunneridae</taxon>
        <taxon>Pentapetalae</taxon>
        <taxon>rosids</taxon>
        <taxon>fabids</taxon>
        <taxon>Fabales</taxon>
        <taxon>Fabaceae</taxon>
        <taxon>Papilionoideae</taxon>
        <taxon>50 kb inversion clade</taxon>
        <taxon>NPAAA clade</taxon>
        <taxon>Hologalegina</taxon>
        <taxon>IRL clade</taxon>
        <taxon>Trifolieae</taxon>
        <taxon>Trifolium</taxon>
    </lineage>
</organism>
<comment type="caution">
    <text evidence="1">The sequence shown here is derived from an EMBL/GenBank/DDBJ whole genome shotgun (WGS) entry which is preliminary data.</text>
</comment>